<comment type="catalytic activity">
    <reaction evidence="1">
        <text>ATP + protein L-histidine = ADP + protein N-phospho-L-histidine.</text>
        <dbReference type="EC" id="2.7.13.3"/>
    </reaction>
</comment>
<dbReference type="AlphaFoldDB" id="T2GAS9"/>
<dbReference type="HOGENOM" id="CLU_000445_89_2_7"/>
<dbReference type="InterPro" id="IPR035965">
    <property type="entry name" value="PAS-like_dom_sf"/>
</dbReference>
<feature type="transmembrane region" description="Helical" evidence="7">
    <location>
        <begin position="48"/>
        <end position="72"/>
    </location>
</feature>
<dbReference type="Gene3D" id="3.30.450.20">
    <property type="entry name" value="PAS domain"/>
    <property type="match status" value="1"/>
</dbReference>
<dbReference type="SUPFAM" id="SSF55874">
    <property type="entry name" value="ATPase domain of HSP90 chaperone/DNA topoisomerase II/histidine kinase"/>
    <property type="match status" value="1"/>
</dbReference>
<feature type="transmembrane region" description="Helical" evidence="7">
    <location>
        <begin position="21"/>
        <end position="42"/>
    </location>
</feature>
<evidence type="ECO:0000313" key="9">
    <source>
        <dbReference type="EMBL" id="AGW13284.1"/>
    </source>
</evidence>
<dbReference type="SUPFAM" id="SSF55785">
    <property type="entry name" value="PYP-like sensor domain (PAS domain)"/>
    <property type="match status" value="1"/>
</dbReference>
<dbReference type="Proteomes" id="UP000016587">
    <property type="component" value="Chromosome"/>
</dbReference>
<sequence>MRASCAEGDGMLKLKPASLAAIYFVFGMLWILLSDELMALAFRASPDLLILVSKMKGTLFILCTTLLLYGLLRQYERSRRIQDQALRESEETFRKLFEGSPDPILLMRGERFIECNQAALQLLETDDRDRLVGATAFDFSPALQSDGRSSREAGLGFIARAWEEGISRFEWQCTTFKDHLLIIEVSLLPITVHGERLLHNTWRDVTLRKRAEDALRQSHDALEKVVARRTKDLQQANDKLRQLDELRRAFLSFASHELRTPLTSVLGFAALAVKSVTRHIVPALAHNPVAMQRAQTLLANLQVIESEGRRLARLVDDLLDLSKIESEQYAWNDTRLRLGDVVQAAVATIQGELAARPELRLELILDPDAPAMLADHDRMLQVFLNLLGNALKFTPAGFIRVTVHPASDGGLEARVEDSGRGIPPGDLERIFERFYQTGHADTAAHPKGTGLGLAICRQIVEHYGGHIRAESMPGKGAAFIMRWPANAQCLVA</sequence>
<dbReference type="CDD" id="cd00082">
    <property type="entry name" value="HisKA"/>
    <property type="match status" value="1"/>
</dbReference>
<keyword evidence="10" id="KW-1185">Reference proteome</keyword>
<dbReference type="Pfam" id="PF13188">
    <property type="entry name" value="PAS_8"/>
    <property type="match status" value="1"/>
</dbReference>
<name>T2GAS9_MEGG1</name>
<dbReference type="PROSITE" id="PS50109">
    <property type="entry name" value="HIS_KIN"/>
    <property type="match status" value="1"/>
</dbReference>
<evidence type="ECO:0000256" key="3">
    <source>
        <dbReference type="ARBA" id="ARBA00022553"/>
    </source>
</evidence>
<dbReference type="PRINTS" id="PR00344">
    <property type="entry name" value="BCTRLSENSOR"/>
</dbReference>
<dbReference type="EMBL" id="CP006585">
    <property type="protein sequence ID" value="AGW13284.1"/>
    <property type="molecule type" value="Genomic_DNA"/>
</dbReference>
<protein>
    <recommendedName>
        <fullName evidence="2">histidine kinase</fullName>
        <ecNumber evidence="2">2.7.13.3</ecNumber>
    </recommendedName>
</protein>
<dbReference type="PATRIC" id="fig|1121448.10.peg.1437"/>
<evidence type="ECO:0000256" key="6">
    <source>
        <dbReference type="ARBA" id="ARBA00023012"/>
    </source>
</evidence>
<accession>T2GAS9</accession>
<dbReference type="EC" id="2.7.13.3" evidence="2"/>
<gene>
    <name evidence="9" type="ORF">DGI_1440</name>
</gene>
<dbReference type="eggNOG" id="COG2205">
    <property type="taxonomic scope" value="Bacteria"/>
</dbReference>
<dbReference type="InterPro" id="IPR003661">
    <property type="entry name" value="HisK_dim/P_dom"/>
</dbReference>
<dbReference type="Pfam" id="PF00512">
    <property type="entry name" value="HisKA"/>
    <property type="match status" value="1"/>
</dbReference>
<dbReference type="KEGG" id="dgg:DGI_1440"/>
<evidence type="ECO:0000256" key="7">
    <source>
        <dbReference type="SAM" id="Phobius"/>
    </source>
</evidence>
<dbReference type="Pfam" id="PF02518">
    <property type="entry name" value="HATPase_c"/>
    <property type="match status" value="1"/>
</dbReference>
<proteinExistence type="predicted"/>
<reference evidence="10" key="2">
    <citation type="submission" date="2013-07" db="EMBL/GenBank/DDBJ databases">
        <authorList>
            <person name="Morais-Silva F.O."/>
            <person name="Rezende A.M."/>
            <person name="Pimentel C."/>
            <person name="Resende D.M."/>
            <person name="Santos C.I."/>
            <person name="Clemente C."/>
            <person name="de Oliveira L.M."/>
            <person name="da Silva S.M."/>
            <person name="Costa D.A."/>
            <person name="Varela-Raposo A."/>
            <person name="Horacio E.C.A."/>
            <person name="Matos M."/>
            <person name="Flores O."/>
            <person name="Ruiz J.C."/>
            <person name="Rodrigues-Pousada C."/>
        </authorList>
    </citation>
    <scope>NUCLEOTIDE SEQUENCE [LARGE SCALE GENOMIC DNA]</scope>
    <source>
        <strain evidence="10">ATCC 19364 / DSM 1382 / NCIMB 9332 / VKM B-1759</strain>
    </source>
</reference>
<evidence type="ECO:0000256" key="2">
    <source>
        <dbReference type="ARBA" id="ARBA00012438"/>
    </source>
</evidence>
<dbReference type="SMART" id="SM00387">
    <property type="entry name" value="HATPase_c"/>
    <property type="match status" value="1"/>
</dbReference>
<dbReference type="SUPFAM" id="SSF47384">
    <property type="entry name" value="Homodimeric domain of signal transducing histidine kinase"/>
    <property type="match status" value="1"/>
</dbReference>
<dbReference type="InterPro" id="IPR036890">
    <property type="entry name" value="HATPase_C_sf"/>
</dbReference>
<dbReference type="Gene3D" id="1.10.287.130">
    <property type="match status" value="1"/>
</dbReference>
<organism evidence="9 10">
    <name type="scientific">Megalodesulfovibrio gigas (strain ATCC 19364 / DSM 1382 / NCIMB 9332 / VKM B-1759)</name>
    <name type="common">Desulfovibrio gigas</name>
    <dbReference type="NCBI Taxonomy" id="1121448"/>
    <lineage>
        <taxon>Bacteria</taxon>
        <taxon>Pseudomonadati</taxon>
        <taxon>Thermodesulfobacteriota</taxon>
        <taxon>Desulfovibrionia</taxon>
        <taxon>Desulfovibrionales</taxon>
        <taxon>Desulfovibrionaceae</taxon>
        <taxon>Megalodesulfovibrio</taxon>
    </lineage>
</organism>
<evidence type="ECO:0000256" key="1">
    <source>
        <dbReference type="ARBA" id="ARBA00000085"/>
    </source>
</evidence>
<dbReference type="InterPro" id="IPR005467">
    <property type="entry name" value="His_kinase_dom"/>
</dbReference>
<dbReference type="Gene3D" id="3.30.565.10">
    <property type="entry name" value="Histidine kinase-like ATPase, C-terminal domain"/>
    <property type="match status" value="1"/>
</dbReference>
<keyword evidence="6" id="KW-0902">Two-component regulatory system</keyword>
<dbReference type="STRING" id="1121448.DGI_1440"/>
<evidence type="ECO:0000256" key="4">
    <source>
        <dbReference type="ARBA" id="ARBA00022679"/>
    </source>
</evidence>
<evidence type="ECO:0000256" key="5">
    <source>
        <dbReference type="ARBA" id="ARBA00022777"/>
    </source>
</evidence>
<dbReference type="InterPro" id="IPR000014">
    <property type="entry name" value="PAS"/>
</dbReference>
<evidence type="ECO:0000259" key="8">
    <source>
        <dbReference type="PROSITE" id="PS50109"/>
    </source>
</evidence>
<dbReference type="InterPro" id="IPR003594">
    <property type="entry name" value="HATPase_dom"/>
</dbReference>
<keyword evidence="7" id="KW-0812">Transmembrane</keyword>
<dbReference type="InterPro" id="IPR050736">
    <property type="entry name" value="Sensor_HK_Regulatory"/>
</dbReference>
<evidence type="ECO:0000313" key="10">
    <source>
        <dbReference type="Proteomes" id="UP000016587"/>
    </source>
</evidence>
<keyword evidence="3" id="KW-0597">Phosphoprotein</keyword>
<dbReference type="PANTHER" id="PTHR43711">
    <property type="entry name" value="TWO-COMPONENT HISTIDINE KINASE"/>
    <property type="match status" value="1"/>
</dbReference>
<dbReference type="FunFam" id="3.30.565.10:FF:000006">
    <property type="entry name" value="Sensor histidine kinase WalK"/>
    <property type="match status" value="1"/>
</dbReference>
<dbReference type="PANTHER" id="PTHR43711:SF30">
    <property type="entry name" value="HISTIDINE KINASE"/>
    <property type="match status" value="1"/>
</dbReference>
<dbReference type="SMART" id="SM00388">
    <property type="entry name" value="HisKA"/>
    <property type="match status" value="1"/>
</dbReference>
<keyword evidence="4" id="KW-0808">Transferase</keyword>
<keyword evidence="7" id="KW-0472">Membrane</keyword>
<dbReference type="GO" id="GO:0000155">
    <property type="term" value="F:phosphorelay sensor kinase activity"/>
    <property type="evidence" value="ECO:0007669"/>
    <property type="project" value="InterPro"/>
</dbReference>
<reference evidence="9 10" key="1">
    <citation type="journal article" date="2013" name="J. Bacteriol.">
        <title>Roles of HynAB and Ech, the only two hydrogenases found in the model sulfate reducer Desulfovibrio gigas.</title>
        <authorList>
            <person name="Morais-Silva F.O."/>
            <person name="Santos C.I."/>
            <person name="Rodrigues R."/>
            <person name="Pereira I.A."/>
            <person name="Rodrigues-Pousada C."/>
        </authorList>
    </citation>
    <scope>NUCLEOTIDE SEQUENCE [LARGE SCALE GENOMIC DNA]</scope>
    <source>
        <strain evidence="10">ATCC 19364 / DSM 1382 / NCIMB 9332 / VKM B-1759</strain>
    </source>
</reference>
<keyword evidence="7" id="KW-1133">Transmembrane helix</keyword>
<keyword evidence="5" id="KW-0418">Kinase</keyword>
<dbReference type="InterPro" id="IPR004358">
    <property type="entry name" value="Sig_transdc_His_kin-like_C"/>
</dbReference>
<feature type="domain" description="Histidine kinase" evidence="8">
    <location>
        <begin position="253"/>
        <end position="487"/>
    </location>
</feature>
<dbReference type="InterPro" id="IPR036097">
    <property type="entry name" value="HisK_dim/P_sf"/>
</dbReference>